<dbReference type="STRING" id="1330018.A0A167NEK3"/>
<dbReference type="AlphaFoldDB" id="A0A167NEK3"/>
<comment type="subcellular location">
    <subcellularLocation>
        <location evidence="1">Nucleus</location>
    </subcellularLocation>
</comment>
<dbReference type="OrthoDB" id="8062037at2759"/>
<evidence type="ECO:0000259" key="9">
    <source>
        <dbReference type="PROSITE" id="PS50023"/>
    </source>
</evidence>
<reference evidence="10 11" key="1">
    <citation type="journal article" date="2016" name="Mol. Biol. Evol.">
        <title>Comparative Genomics of Early-Diverging Mushroom-Forming Fungi Provides Insights into the Origins of Lignocellulose Decay Capabilities.</title>
        <authorList>
            <person name="Nagy L.G."/>
            <person name="Riley R."/>
            <person name="Tritt A."/>
            <person name="Adam C."/>
            <person name="Daum C."/>
            <person name="Floudas D."/>
            <person name="Sun H."/>
            <person name="Yadav J.S."/>
            <person name="Pangilinan J."/>
            <person name="Larsson K.H."/>
            <person name="Matsuura K."/>
            <person name="Barry K."/>
            <person name="Labutti K."/>
            <person name="Kuo R."/>
            <person name="Ohm R.A."/>
            <person name="Bhattacharya S.S."/>
            <person name="Shirouzu T."/>
            <person name="Yoshinaga Y."/>
            <person name="Martin F.M."/>
            <person name="Grigoriev I.V."/>
            <person name="Hibbett D.S."/>
        </authorList>
    </citation>
    <scope>NUCLEOTIDE SEQUENCE [LARGE SCALE GENOMIC DNA]</scope>
    <source>
        <strain evidence="10 11">TUFC12733</strain>
    </source>
</reference>
<keyword evidence="3" id="KW-0677">Repeat</keyword>
<feature type="compositionally biased region" description="Polar residues" evidence="8">
    <location>
        <begin position="120"/>
        <end position="131"/>
    </location>
</feature>
<proteinExistence type="predicted"/>
<dbReference type="Pfam" id="PF00412">
    <property type="entry name" value="LIM"/>
    <property type="match status" value="2"/>
</dbReference>
<evidence type="ECO:0000256" key="5">
    <source>
        <dbReference type="ARBA" id="ARBA00023038"/>
    </source>
</evidence>
<keyword evidence="2 7" id="KW-0479">Metal-binding</keyword>
<evidence type="ECO:0000256" key="1">
    <source>
        <dbReference type="ARBA" id="ARBA00004123"/>
    </source>
</evidence>
<protein>
    <submittedName>
        <fullName evidence="10">LIM-domain-containing protein</fullName>
    </submittedName>
</protein>
<accession>A0A167NEK3</accession>
<gene>
    <name evidence="10" type="ORF">CALVIDRAFT_77134</name>
</gene>
<evidence type="ECO:0000256" key="8">
    <source>
        <dbReference type="SAM" id="MobiDB-lite"/>
    </source>
</evidence>
<dbReference type="PROSITE" id="PS00478">
    <property type="entry name" value="LIM_DOMAIN_1"/>
    <property type="match status" value="2"/>
</dbReference>
<feature type="domain" description="LIM zinc-binding" evidence="9">
    <location>
        <begin position="6"/>
        <end position="67"/>
    </location>
</feature>
<evidence type="ECO:0000313" key="10">
    <source>
        <dbReference type="EMBL" id="KZO97631.1"/>
    </source>
</evidence>
<feature type="compositionally biased region" description="Polar residues" evidence="8">
    <location>
        <begin position="73"/>
        <end position="85"/>
    </location>
</feature>
<keyword evidence="6" id="KW-0539">Nucleus</keyword>
<dbReference type="GO" id="GO:0005737">
    <property type="term" value="C:cytoplasm"/>
    <property type="evidence" value="ECO:0007669"/>
    <property type="project" value="TreeGrafter"/>
</dbReference>
<dbReference type="SMART" id="SM00132">
    <property type="entry name" value="LIM"/>
    <property type="match status" value="2"/>
</dbReference>
<evidence type="ECO:0000256" key="4">
    <source>
        <dbReference type="ARBA" id="ARBA00022833"/>
    </source>
</evidence>
<sequence>MFGASTRCARCDKPCYAAEQVMGPGRKIYHKPCLTCAECNKRLDSLQLVEHDREPYCKGCHMQLFGTRDLRHQNLTPQTTPSSRTKPAFSPRSDPPSTPPRLGTPLFRGAGEEDALDAPLSQSPIPRSQAFSPAHPLPPIDSTENTPELSRPAGARPLPLVPSSTGEPPSPTKAIHPTLTGQLSFRPPSPPLSAGPQSPTRPNPLTRPTSPPTTPRRPMPLSPGRTGTSSFALPPVPATKPIFANGTGNSSTSSSPARFGGVKIECPRCGKAVYFAEQVVAAGKKWHKTCLRCANCSTQLESGKLTERDGTPYCRSCYAKNFGPSGVGYALLGKLG</sequence>
<dbReference type="InterPro" id="IPR001781">
    <property type="entry name" value="Znf_LIM"/>
</dbReference>
<dbReference type="PROSITE" id="PS50023">
    <property type="entry name" value="LIM_DOMAIN_2"/>
    <property type="match status" value="2"/>
</dbReference>
<keyword evidence="5 7" id="KW-0440">LIM domain</keyword>
<dbReference type="Proteomes" id="UP000076738">
    <property type="component" value="Unassembled WGS sequence"/>
</dbReference>
<keyword evidence="11" id="KW-1185">Reference proteome</keyword>
<feature type="compositionally biased region" description="Low complexity" evidence="8">
    <location>
        <begin position="198"/>
        <end position="208"/>
    </location>
</feature>
<organism evidence="10 11">
    <name type="scientific">Calocera viscosa (strain TUFC12733)</name>
    <dbReference type="NCBI Taxonomy" id="1330018"/>
    <lineage>
        <taxon>Eukaryota</taxon>
        <taxon>Fungi</taxon>
        <taxon>Dikarya</taxon>
        <taxon>Basidiomycota</taxon>
        <taxon>Agaricomycotina</taxon>
        <taxon>Dacrymycetes</taxon>
        <taxon>Dacrymycetales</taxon>
        <taxon>Dacrymycetaceae</taxon>
        <taxon>Calocera</taxon>
    </lineage>
</organism>
<dbReference type="GO" id="GO:0030036">
    <property type="term" value="P:actin cytoskeleton organization"/>
    <property type="evidence" value="ECO:0007669"/>
    <property type="project" value="TreeGrafter"/>
</dbReference>
<feature type="compositionally biased region" description="Pro residues" evidence="8">
    <location>
        <begin position="209"/>
        <end position="221"/>
    </location>
</feature>
<dbReference type="Gene3D" id="2.10.110.10">
    <property type="entry name" value="Cysteine Rich Protein"/>
    <property type="match status" value="2"/>
</dbReference>
<feature type="compositionally biased region" description="Low complexity" evidence="8">
    <location>
        <begin position="245"/>
        <end position="255"/>
    </location>
</feature>
<keyword evidence="4 7" id="KW-0862">Zinc</keyword>
<dbReference type="GO" id="GO:0005634">
    <property type="term" value="C:nucleus"/>
    <property type="evidence" value="ECO:0007669"/>
    <property type="project" value="UniProtKB-SubCell"/>
</dbReference>
<evidence type="ECO:0000256" key="6">
    <source>
        <dbReference type="ARBA" id="ARBA00023242"/>
    </source>
</evidence>
<evidence type="ECO:0000256" key="2">
    <source>
        <dbReference type="ARBA" id="ARBA00022723"/>
    </source>
</evidence>
<dbReference type="PANTHER" id="PTHR24215:SF35">
    <property type="entry name" value="MUSCLE LIM PROTEIN MLP84B"/>
    <property type="match status" value="1"/>
</dbReference>
<evidence type="ECO:0000313" key="11">
    <source>
        <dbReference type="Proteomes" id="UP000076738"/>
    </source>
</evidence>
<evidence type="ECO:0000256" key="3">
    <source>
        <dbReference type="ARBA" id="ARBA00022737"/>
    </source>
</evidence>
<dbReference type="GO" id="GO:0030695">
    <property type="term" value="F:GTPase regulator activity"/>
    <property type="evidence" value="ECO:0007669"/>
    <property type="project" value="UniProtKB-ARBA"/>
</dbReference>
<feature type="domain" description="LIM zinc-binding" evidence="9">
    <location>
        <begin position="264"/>
        <end position="324"/>
    </location>
</feature>
<dbReference type="FunFam" id="2.10.110.10:FF:000001">
    <property type="entry name" value="Cysteine and glycine-rich protein 1"/>
    <property type="match status" value="2"/>
</dbReference>
<name>A0A167NEK3_CALVF</name>
<dbReference type="GO" id="GO:0046872">
    <property type="term" value="F:metal ion binding"/>
    <property type="evidence" value="ECO:0007669"/>
    <property type="project" value="UniProtKB-KW"/>
</dbReference>
<dbReference type="CDD" id="cd09326">
    <property type="entry name" value="LIM_CRP_like"/>
    <property type="match status" value="2"/>
</dbReference>
<dbReference type="EMBL" id="KV417279">
    <property type="protein sequence ID" value="KZO97631.1"/>
    <property type="molecule type" value="Genomic_DNA"/>
</dbReference>
<feature type="region of interest" description="Disordered" evidence="8">
    <location>
        <begin position="71"/>
        <end position="257"/>
    </location>
</feature>
<evidence type="ECO:0000256" key="7">
    <source>
        <dbReference type="PROSITE-ProRule" id="PRU00125"/>
    </source>
</evidence>
<dbReference type="SUPFAM" id="SSF57716">
    <property type="entry name" value="Glucocorticoid receptor-like (DNA-binding domain)"/>
    <property type="match status" value="4"/>
</dbReference>
<dbReference type="PANTHER" id="PTHR24215">
    <property type="entry name" value="RHO-GTPASE-ACTIVATING PROTEIN LRG1"/>
    <property type="match status" value="1"/>
</dbReference>